<dbReference type="Proteomes" id="UP000727993">
    <property type="component" value="Unassembled WGS sequence"/>
</dbReference>
<feature type="region of interest" description="Disordered" evidence="1">
    <location>
        <begin position="1155"/>
        <end position="1177"/>
    </location>
</feature>
<dbReference type="GO" id="GO:0016740">
    <property type="term" value="F:transferase activity"/>
    <property type="evidence" value="ECO:0007669"/>
    <property type="project" value="InterPro"/>
</dbReference>
<proteinExistence type="predicted"/>
<feature type="transmembrane region" description="Helical" evidence="2">
    <location>
        <begin position="399"/>
        <end position="418"/>
    </location>
</feature>
<keyword evidence="2" id="KW-0472">Membrane</keyword>
<evidence type="ECO:0000313" key="5">
    <source>
        <dbReference type="Proteomes" id="UP000727993"/>
    </source>
</evidence>
<dbReference type="EMBL" id="JADJZA010000009">
    <property type="protein sequence ID" value="MBK9298551.1"/>
    <property type="molecule type" value="Genomic_DNA"/>
</dbReference>
<feature type="transmembrane region" description="Helical" evidence="2">
    <location>
        <begin position="1384"/>
        <end position="1417"/>
    </location>
</feature>
<protein>
    <submittedName>
        <fullName evidence="4">DUF3367 domain-containing protein</fullName>
    </submittedName>
</protein>
<dbReference type="Gene3D" id="2.60.120.260">
    <property type="entry name" value="Galactose-binding domain-like"/>
    <property type="match status" value="2"/>
</dbReference>
<evidence type="ECO:0000256" key="2">
    <source>
        <dbReference type="SAM" id="Phobius"/>
    </source>
</evidence>
<dbReference type="InterPro" id="IPR021798">
    <property type="entry name" value="AftD_N"/>
</dbReference>
<feature type="transmembrane region" description="Helical" evidence="2">
    <location>
        <begin position="218"/>
        <end position="238"/>
    </location>
</feature>
<dbReference type="PROSITE" id="PS50022">
    <property type="entry name" value="FA58C_3"/>
    <property type="match status" value="1"/>
</dbReference>
<feature type="region of interest" description="Disordered" evidence="1">
    <location>
        <begin position="1212"/>
        <end position="1254"/>
    </location>
</feature>
<keyword evidence="2" id="KW-0812">Transmembrane</keyword>
<accession>A0A936NGI9</accession>
<feature type="transmembrane region" description="Helical" evidence="2">
    <location>
        <begin position="145"/>
        <end position="163"/>
    </location>
</feature>
<feature type="transmembrane region" description="Helical" evidence="2">
    <location>
        <begin position="299"/>
        <end position="317"/>
    </location>
</feature>
<feature type="transmembrane region" description="Helical" evidence="2">
    <location>
        <begin position="324"/>
        <end position="343"/>
    </location>
</feature>
<reference evidence="4 5" key="1">
    <citation type="submission" date="2020-10" db="EMBL/GenBank/DDBJ databases">
        <title>Connecting structure to function with the recovery of over 1000 high-quality activated sludge metagenome-assembled genomes encoding full-length rRNA genes using long-read sequencing.</title>
        <authorList>
            <person name="Singleton C.M."/>
            <person name="Petriglieri F."/>
            <person name="Kristensen J.M."/>
            <person name="Kirkegaard R.H."/>
            <person name="Michaelsen T.Y."/>
            <person name="Andersen M.H."/>
            <person name="Karst S.M."/>
            <person name="Dueholm M.S."/>
            <person name="Nielsen P.H."/>
            <person name="Albertsen M."/>
        </authorList>
    </citation>
    <scope>NUCLEOTIDE SEQUENCE [LARGE SCALE GENOMIC DNA]</scope>
    <source>
        <strain evidence="4">Lyne_18-Q3-R50-59_MAXAC.006</strain>
    </source>
</reference>
<feature type="domain" description="F5/8 type C" evidence="3">
    <location>
        <begin position="952"/>
        <end position="1079"/>
    </location>
</feature>
<dbReference type="InterPro" id="IPR000421">
    <property type="entry name" value="FA58C"/>
</dbReference>
<gene>
    <name evidence="4" type="ORF">IPN02_17335</name>
</gene>
<feature type="compositionally biased region" description="Polar residues" evidence="1">
    <location>
        <begin position="1240"/>
        <end position="1254"/>
    </location>
</feature>
<dbReference type="Pfam" id="PF11847">
    <property type="entry name" value="GT-C_AftD"/>
    <property type="match status" value="1"/>
</dbReference>
<evidence type="ECO:0000256" key="1">
    <source>
        <dbReference type="SAM" id="MobiDB-lite"/>
    </source>
</evidence>
<evidence type="ECO:0000313" key="4">
    <source>
        <dbReference type="EMBL" id="MBK9298551.1"/>
    </source>
</evidence>
<feature type="transmembrane region" description="Helical" evidence="2">
    <location>
        <begin position="175"/>
        <end position="198"/>
    </location>
</feature>
<feature type="transmembrane region" description="Helical" evidence="2">
    <location>
        <begin position="1423"/>
        <end position="1444"/>
    </location>
</feature>
<feature type="transmembrane region" description="Helical" evidence="2">
    <location>
        <begin position="1456"/>
        <end position="1478"/>
    </location>
</feature>
<feature type="transmembrane region" description="Helical" evidence="2">
    <location>
        <begin position="94"/>
        <end position="115"/>
    </location>
</feature>
<feature type="transmembrane region" description="Helical" evidence="2">
    <location>
        <begin position="1327"/>
        <end position="1347"/>
    </location>
</feature>
<comment type="caution">
    <text evidence="4">The sequence shown here is derived from an EMBL/GenBank/DDBJ whole genome shotgun (WGS) entry which is preliminary data.</text>
</comment>
<organism evidence="4 5">
    <name type="scientific">Candidatus Neomicrothrix subdominans</name>
    <dbReference type="NCBI Taxonomy" id="2954438"/>
    <lineage>
        <taxon>Bacteria</taxon>
        <taxon>Bacillati</taxon>
        <taxon>Actinomycetota</taxon>
        <taxon>Acidimicrobiia</taxon>
        <taxon>Acidimicrobiales</taxon>
        <taxon>Microthrixaceae</taxon>
        <taxon>Candidatus Neomicrothrix</taxon>
    </lineage>
</organism>
<sequence length="1498" mass="159906">MRRLLGRLEQWRPWPVAALALVSYVPLLLTHRGQVGADTKSYLYLNPGKLLADAPWLWETGVGLGTVTHQNIGYLWPAGPFYWFFDMIGVPDWIAQRIWLGTIIFAAGMGVRFMLRTLRWELPGVTVAALAYALSPYLLHYGARISIILLPFAGLPWLIAFTARALRHGGWRDPAAFALITMTVGGINATSLLLVMIGPGMWVLYALLAEREITWGRALAVVARIGVLTLITSLWWMAGLMLQGKYGIPILDYTETYKVVAGASSAPEIMRGLGYWFFYGSDSLGPWISGAVTMVQNPLVLVVSFLLPALVVVSGFLTRFRYRAYFVLMVVVGALTAIASHPFDSPTPAGALFKAATTTDAGLAFRSTPRALPLLALGGAVLLAAGISAVATLRPRLRVPLSLVIVALIGINQAPLFLGRMVDDNLQRSENIPEYWNEVAAALDAGDRDTRVLEMPGIDFASYTWGNTVDPVTPGLIDRDYAARELIPYGSFASAQLMMALDLPYQEGTANPAALGPMLQLMSVGDLVARNDLRFGRYRSPRPRTFWDQVTSAPGLGDPVGFGPDVSDRPDPVVPLLDGIELGTDPALPDPPSVGIVPVEDPRPMVRTESAAAPTLLDGDAHGLVTAAGAGMIDPDRPVLYSASFADDPDALRALATEPGAELIVTDSNRKQGLRWGSVRENRGYTERADREPIITDVSDNRLDVFPEADRDSNGETDTDTQTVVETRGGATVDATTYGNGVSYTPGDQPFFAVDGSLNTAWRTGAFGELKQDALELTWDSPVTTDTVTLVQSQRRGNRHMTQVEFSFDSGDGVFADPIEVDLGEESLSPEGQVVDFPERTFSRMRVEILDTNVGELADYGKVSEVGIAELMVADTTLEQVVRPPTDLLDTLGGDSLSNPLAIVLRRAAANPEEGVLDDEEPSIVRTLSVPAERSFALGGLARLSLGQPDESIDAILGVPGADEGGVTASSAARLASLRARAASANDGDLSTAWQSPANPQGGTWVNFEYPKAISVDELEFSYLNDGRHSTPKSIHLEGDGVASASIEVPEAKPGDTRGDTTTVRLEVPEAVRGTNLRLVVDEIHPRTTLEWFSHSEADLPIGIAEVGWGGPTMGAPLDDLGGVCRDDLLSLDGQAIGIRLEATADELLDRQPAGVRTCDPEAPAGSGTADDERPTIELGPEASLLRSGAGLSVGVDLDELWLTSAAGGDAVATPAEPLGSTDLKGGAAAPRLGVDPNTAPGQSAPRTETGRTSRLTYEVSVADADEPYWLVMGQSFNPGWHATTADGTDLGPPTLINGFANGWLVNPGEVGPDAKIVIEWTPQRTVWIALALSLIGLLVTLGMAFFDPKWLGGRVNRPSARVSHVVPLSPLDRFGAPRSWVRAGLLGLGAAVVGVLAFGLPVGLIAGAFTALVLRYPSAWPALRVVGIGGYGLGGLFVIAKQIRNGYELGFEWPNLFSAAHGLVLVSLALLAVDVVVEGLVGGWRRTVDDDFDREKT</sequence>
<keyword evidence="2" id="KW-1133">Transmembrane helix</keyword>
<feature type="transmembrane region" description="Helical" evidence="2">
    <location>
        <begin position="371"/>
        <end position="392"/>
    </location>
</feature>
<evidence type="ECO:0000259" key="3">
    <source>
        <dbReference type="PROSITE" id="PS50022"/>
    </source>
</evidence>
<name>A0A936NGI9_9ACTN</name>